<evidence type="ECO:0000313" key="4">
    <source>
        <dbReference type="Proteomes" id="UP001328107"/>
    </source>
</evidence>
<protein>
    <recommendedName>
        <fullName evidence="2">Peptidase C19 ubiquitin carboxyl-terminal hydrolase domain-containing protein</fullName>
    </recommendedName>
</protein>
<dbReference type="Gene3D" id="3.90.70.10">
    <property type="entry name" value="Cysteine proteinases"/>
    <property type="match status" value="1"/>
</dbReference>
<keyword evidence="4" id="KW-1185">Reference proteome</keyword>
<dbReference type="InterPro" id="IPR038765">
    <property type="entry name" value="Papain-like_cys_pep_sf"/>
</dbReference>
<proteinExistence type="predicted"/>
<evidence type="ECO:0000313" key="3">
    <source>
        <dbReference type="EMBL" id="GMR36050.1"/>
    </source>
</evidence>
<dbReference type="GO" id="GO:0004843">
    <property type="term" value="F:cysteine-type deubiquitinase activity"/>
    <property type="evidence" value="ECO:0007669"/>
    <property type="project" value="InterPro"/>
</dbReference>
<feature type="compositionally biased region" description="Pro residues" evidence="1">
    <location>
        <begin position="1"/>
        <end position="14"/>
    </location>
</feature>
<dbReference type="EMBL" id="BTRK01000002">
    <property type="protein sequence ID" value="GMR36050.1"/>
    <property type="molecule type" value="Genomic_DNA"/>
</dbReference>
<dbReference type="Pfam" id="PF00443">
    <property type="entry name" value="UCH"/>
    <property type="match status" value="1"/>
</dbReference>
<feature type="compositionally biased region" description="Acidic residues" evidence="1">
    <location>
        <begin position="29"/>
        <end position="39"/>
    </location>
</feature>
<feature type="domain" description="Peptidase C19 ubiquitin carboxyl-terminal hydrolase" evidence="2">
    <location>
        <begin position="152"/>
        <end position="203"/>
    </location>
</feature>
<comment type="caution">
    <text evidence="3">The sequence shown here is derived from an EMBL/GenBank/DDBJ whole genome shotgun (WGS) entry which is preliminary data.</text>
</comment>
<evidence type="ECO:0000259" key="2">
    <source>
        <dbReference type="Pfam" id="PF00443"/>
    </source>
</evidence>
<organism evidence="3 4">
    <name type="scientific">Pristionchus mayeri</name>
    <dbReference type="NCBI Taxonomy" id="1317129"/>
    <lineage>
        <taxon>Eukaryota</taxon>
        <taxon>Metazoa</taxon>
        <taxon>Ecdysozoa</taxon>
        <taxon>Nematoda</taxon>
        <taxon>Chromadorea</taxon>
        <taxon>Rhabditida</taxon>
        <taxon>Rhabditina</taxon>
        <taxon>Diplogasteromorpha</taxon>
        <taxon>Diplogasteroidea</taxon>
        <taxon>Neodiplogasteridae</taxon>
        <taxon>Pristionchus</taxon>
    </lineage>
</organism>
<gene>
    <name evidence="3" type="ORF">PMAYCL1PPCAC_06245</name>
</gene>
<dbReference type="AlphaFoldDB" id="A0AAN5C9X8"/>
<reference evidence="4" key="1">
    <citation type="submission" date="2022-10" db="EMBL/GenBank/DDBJ databases">
        <title>Genome assembly of Pristionchus species.</title>
        <authorList>
            <person name="Yoshida K."/>
            <person name="Sommer R.J."/>
        </authorList>
    </citation>
    <scope>NUCLEOTIDE SEQUENCE [LARGE SCALE GENOMIC DNA]</scope>
    <source>
        <strain evidence="4">RS5460</strain>
    </source>
</reference>
<sequence>AATKLPPPPPPTPKQSPVKSVEKKKKEEEESSEEDEDETGMPAFGPQLPKTNDICRNVNLAGISKTAVNGVVKPLSRANSESSLTTSAATTGAAGSVAKELIKMFAAGAGRKRLLSERGEKELKYPVMEKEISSKWGWDGASWLNDRKRGQGLINRANDCFLNAILQTVTHTAPLARYLMERHKSDCKRDQNQCVACALRQFHLSRTFTTSGPMDTRWIGSHLKKFFPPHN</sequence>
<evidence type="ECO:0000256" key="1">
    <source>
        <dbReference type="SAM" id="MobiDB-lite"/>
    </source>
</evidence>
<dbReference type="InterPro" id="IPR018200">
    <property type="entry name" value="USP_CS"/>
</dbReference>
<dbReference type="Proteomes" id="UP001328107">
    <property type="component" value="Unassembled WGS sequence"/>
</dbReference>
<feature type="region of interest" description="Disordered" evidence="1">
    <location>
        <begin position="1"/>
        <end position="50"/>
    </location>
</feature>
<feature type="non-terminal residue" evidence="3">
    <location>
        <position position="231"/>
    </location>
</feature>
<dbReference type="GO" id="GO:0016579">
    <property type="term" value="P:protein deubiquitination"/>
    <property type="evidence" value="ECO:0007669"/>
    <property type="project" value="InterPro"/>
</dbReference>
<feature type="non-terminal residue" evidence="3">
    <location>
        <position position="1"/>
    </location>
</feature>
<name>A0AAN5C9X8_9BILA</name>
<dbReference type="PROSITE" id="PS00972">
    <property type="entry name" value="USP_1"/>
    <property type="match status" value="1"/>
</dbReference>
<dbReference type="SUPFAM" id="SSF54001">
    <property type="entry name" value="Cysteine proteinases"/>
    <property type="match status" value="1"/>
</dbReference>
<dbReference type="InterPro" id="IPR001394">
    <property type="entry name" value="Peptidase_C19_UCH"/>
</dbReference>
<accession>A0AAN5C9X8</accession>